<evidence type="ECO:0000256" key="5">
    <source>
        <dbReference type="HAMAP-Rule" id="MF_01197"/>
    </source>
</evidence>
<dbReference type="InterPro" id="IPR007561">
    <property type="entry name" value="Cell_div_SepF/SepF-rel"/>
</dbReference>
<proteinExistence type="inferred from homology"/>
<feature type="compositionally biased region" description="Acidic residues" evidence="6">
    <location>
        <begin position="18"/>
        <end position="28"/>
    </location>
</feature>
<dbReference type="EMBL" id="JADOUE010000001">
    <property type="protein sequence ID" value="MBG6121957.1"/>
    <property type="molecule type" value="Genomic_DNA"/>
</dbReference>
<dbReference type="PANTHER" id="PTHR35798:SF1">
    <property type="entry name" value="CELL DIVISION PROTEIN SEPF"/>
    <property type="match status" value="1"/>
</dbReference>
<evidence type="ECO:0000313" key="7">
    <source>
        <dbReference type="EMBL" id="MBG6121957.1"/>
    </source>
</evidence>
<keyword evidence="5" id="KW-0963">Cytoplasm</keyword>
<dbReference type="PANTHER" id="PTHR35798">
    <property type="entry name" value="CELL DIVISION PROTEIN SEPF"/>
    <property type="match status" value="1"/>
</dbReference>
<dbReference type="RefSeq" id="WP_196824428.1">
    <property type="nucleotide sequence ID" value="NZ_CP046980.1"/>
</dbReference>
<evidence type="ECO:0000313" key="8">
    <source>
        <dbReference type="Proteomes" id="UP000658613"/>
    </source>
</evidence>
<dbReference type="InterPro" id="IPR023052">
    <property type="entry name" value="Cell_div_SepF"/>
</dbReference>
<keyword evidence="8" id="KW-1185">Reference proteome</keyword>
<reference evidence="7" key="1">
    <citation type="submission" date="2020-11" db="EMBL/GenBank/DDBJ databases">
        <title>Sequencing the genomes of 1000 actinobacteria strains.</title>
        <authorList>
            <person name="Klenk H.-P."/>
        </authorList>
    </citation>
    <scope>NUCLEOTIDE SEQUENCE</scope>
    <source>
        <strain evidence="7">DSM 45632</strain>
    </source>
</reference>
<dbReference type="GO" id="GO:0005737">
    <property type="term" value="C:cytoplasm"/>
    <property type="evidence" value="ECO:0007669"/>
    <property type="project" value="UniProtKB-SubCell"/>
</dbReference>
<keyword evidence="3 5" id="KW-0131">Cell cycle</keyword>
<name>A0A931E152_9CORY</name>
<feature type="compositionally biased region" description="Basic and acidic residues" evidence="6">
    <location>
        <begin position="52"/>
        <end position="68"/>
    </location>
</feature>
<evidence type="ECO:0000256" key="4">
    <source>
        <dbReference type="ARBA" id="ARBA00044936"/>
    </source>
</evidence>
<comment type="subcellular location">
    <subcellularLocation>
        <location evidence="5">Cytoplasm</location>
    </subcellularLocation>
    <text evidence="5">Localizes to the division site, in a FtsZ-dependent manner.</text>
</comment>
<evidence type="ECO:0000256" key="3">
    <source>
        <dbReference type="ARBA" id="ARBA00023306"/>
    </source>
</evidence>
<comment type="similarity">
    <text evidence="5">Belongs to the SepF family.</text>
</comment>
<keyword evidence="2 5" id="KW-0717">Septation</keyword>
<feature type="region of interest" description="Disordered" evidence="6">
    <location>
        <begin position="15"/>
        <end position="68"/>
    </location>
</feature>
<dbReference type="Gene3D" id="3.30.110.150">
    <property type="entry name" value="SepF-like protein"/>
    <property type="match status" value="1"/>
</dbReference>
<dbReference type="GO" id="GO:0043093">
    <property type="term" value="P:FtsZ-dependent cytokinesis"/>
    <property type="evidence" value="ECO:0007669"/>
    <property type="project" value="UniProtKB-UniRule"/>
</dbReference>
<dbReference type="Pfam" id="PF04472">
    <property type="entry name" value="SepF"/>
    <property type="match status" value="1"/>
</dbReference>
<evidence type="ECO:0000256" key="6">
    <source>
        <dbReference type="SAM" id="MobiDB-lite"/>
    </source>
</evidence>
<comment type="subunit">
    <text evidence="5">Homodimer. Interacts with FtsZ.</text>
</comment>
<comment type="caution">
    <text evidence="7">The sequence shown here is derived from an EMBL/GenBank/DDBJ whole genome shotgun (WGS) entry which is preliminary data.</text>
</comment>
<organism evidence="7 8">
    <name type="scientific">Corynebacterium aquatimens</name>
    <dbReference type="NCBI Taxonomy" id="1190508"/>
    <lineage>
        <taxon>Bacteria</taxon>
        <taxon>Bacillati</taxon>
        <taxon>Actinomycetota</taxon>
        <taxon>Actinomycetes</taxon>
        <taxon>Mycobacteriales</taxon>
        <taxon>Corynebacteriaceae</taxon>
        <taxon>Corynebacterium</taxon>
    </lineage>
</organism>
<sequence length="160" mass="18057">MSFKNSMMEFFGLGAYSPDDDAYYDDPAFDDRRSDSYSRSNERYAGAAPARSYDDYAERESRSYREEREASIISVRPRNYNDAKDIGEPFRDGDAVVMDLSGVDKPTAMRLIDFAAGLCFAARGKMHKLTRSGENHLVFAIVPENARTSVPELERVAALR</sequence>
<evidence type="ECO:0000256" key="1">
    <source>
        <dbReference type="ARBA" id="ARBA00022618"/>
    </source>
</evidence>
<dbReference type="Proteomes" id="UP000658613">
    <property type="component" value="Unassembled WGS sequence"/>
</dbReference>
<evidence type="ECO:0000256" key="2">
    <source>
        <dbReference type="ARBA" id="ARBA00023210"/>
    </source>
</evidence>
<protein>
    <recommendedName>
        <fullName evidence="5">Cell division protein SepF</fullName>
    </recommendedName>
</protein>
<keyword evidence="1 5" id="KW-0132">Cell division</keyword>
<dbReference type="InterPro" id="IPR038594">
    <property type="entry name" value="SepF-like_sf"/>
</dbReference>
<feature type="compositionally biased region" description="Basic and acidic residues" evidence="6">
    <location>
        <begin position="29"/>
        <end position="42"/>
    </location>
</feature>
<dbReference type="AlphaFoldDB" id="A0A931E152"/>
<gene>
    <name evidence="5" type="primary">sepF</name>
    <name evidence="7" type="ORF">IW254_000926</name>
</gene>
<dbReference type="GO" id="GO:0000917">
    <property type="term" value="P:division septum assembly"/>
    <property type="evidence" value="ECO:0007669"/>
    <property type="project" value="UniProtKB-KW"/>
</dbReference>
<dbReference type="HAMAP" id="MF_01197">
    <property type="entry name" value="SepF"/>
    <property type="match status" value="1"/>
</dbReference>
<accession>A0A931E152</accession>
<comment type="function">
    <text evidence="4 5">Cell division protein that is part of the divisome complex and is recruited early to the Z-ring. Probably stimulates Z-ring formation, perhaps through the cross-linking of FtsZ protofilaments. Its function overlaps with FtsA.</text>
</comment>